<accession>A0ABW3XVN4</accession>
<feature type="compositionally biased region" description="Polar residues" evidence="6">
    <location>
        <begin position="121"/>
        <end position="130"/>
    </location>
</feature>
<dbReference type="Pfam" id="PF00872">
    <property type="entry name" value="Transposase_mut"/>
    <property type="match status" value="1"/>
</dbReference>
<feature type="region of interest" description="Disordered" evidence="6">
    <location>
        <begin position="53"/>
        <end position="75"/>
    </location>
</feature>
<dbReference type="InterPro" id="IPR001207">
    <property type="entry name" value="Transposase_mutator"/>
</dbReference>
<protein>
    <submittedName>
        <fullName evidence="7">Transposase</fullName>
    </submittedName>
</protein>
<sequence>MALSQSDLQRLLESLRTADGVELVRHIAERMLQELIEAELSGRIGAQWNEHTEDRTNFRNGHRDKTLTSQAGDLDLAIPQRHLPPVLLPSRRYYKDAPAGQRPTCARMTQCPGVRRRDQSRAGTTTRVAV</sequence>
<feature type="region of interest" description="Disordered" evidence="6">
    <location>
        <begin position="94"/>
        <end position="130"/>
    </location>
</feature>
<evidence type="ECO:0000256" key="6">
    <source>
        <dbReference type="SAM" id="MobiDB-lite"/>
    </source>
</evidence>
<name>A0ABW3XVN4_9ACTN</name>
<evidence type="ECO:0000256" key="3">
    <source>
        <dbReference type="ARBA" id="ARBA00022578"/>
    </source>
</evidence>
<organism evidence="7 8">
    <name type="scientific">Streptomyces kaempferi</name>
    <dbReference type="NCBI Taxonomy" id="333725"/>
    <lineage>
        <taxon>Bacteria</taxon>
        <taxon>Bacillati</taxon>
        <taxon>Actinomycetota</taxon>
        <taxon>Actinomycetes</taxon>
        <taxon>Kitasatosporales</taxon>
        <taxon>Streptomycetaceae</taxon>
        <taxon>Streptomyces</taxon>
    </lineage>
</organism>
<reference evidence="8" key="1">
    <citation type="journal article" date="2019" name="Int. J. Syst. Evol. Microbiol.">
        <title>The Global Catalogue of Microorganisms (GCM) 10K type strain sequencing project: providing services to taxonomists for standard genome sequencing and annotation.</title>
        <authorList>
            <consortium name="The Broad Institute Genomics Platform"/>
            <consortium name="The Broad Institute Genome Sequencing Center for Infectious Disease"/>
            <person name="Wu L."/>
            <person name="Ma J."/>
        </authorList>
    </citation>
    <scope>NUCLEOTIDE SEQUENCE [LARGE SCALE GENOMIC DNA]</scope>
    <source>
        <strain evidence="8">CGMCC 4.7020</strain>
    </source>
</reference>
<gene>
    <name evidence="7" type="ORF">ACFQ5X_48920</name>
</gene>
<comment type="caution">
    <text evidence="7">The sequence shown here is derived from an EMBL/GenBank/DDBJ whole genome shotgun (WGS) entry which is preliminary data.</text>
</comment>
<evidence type="ECO:0000256" key="2">
    <source>
        <dbReference type="ARBA" id="ARBA00010961"/>
    </source>
</evidence>
<evidence type="ECO:0000256" key="1">
    <source>
        <dbReference type="ARBA" id="ARBA00002190"/>
    </source>
</evidence>
<evidence type="ECO:0000313" key="7">
    <source>
        <dbReference type="EMBL" id="MFD1313598.1"/>
    </source>
</evidence>
<keyword evidence="4" id="KW-0238">DNA-binding</keyword>
<keyword evidence="5" id="KW-0233">DNA recombination</keyword>
<evidence type="ECO:0000313" key="8">
    <source>
        <dbReference type="Proteomes" id="UP001597058"/>
    </source>
</evidence>
<dbReference type="Proteomes" id="UP001597058">
    <property type="component" value="Unassembled WGS sequence"/>
</dbReference>
<comment type="similarity">
    <text evidence="2">Belongs to the transposase mutator family.</text>
</comment>
<comment type="function">
    <text evidence="1">Required for the transposition of the insertion element.</text>
</comment>
<keyword evidence="8" id="KW-1185">Reference proteome</keyword>
<evidence type="ECO:0000256" key="4">
    <source>
        <dbReference type="ARBA" id="ARBA00023125"/>
    </source>
</evidence>
<keyword evidence="3" id="KW-0815">Transposition</keyword>
<proteinExistence type="inferred from homology"/>
<dbReference type="EMBL" id="JBHTMM010000223">
    <property type="protein sequence ID" value="MFD1313598.1"/>
    <property type="molecule type" value="Genomic_DNA"/>
</dbReference>
<feature type="compositionally biased region" description="Basic and acidic residues" evidence="6">
    <location>
        <begin position="53"/>
        <end position="66"/>
    </location>
</feature>
<evidence type="ECO:0000256" key="5">
    <source>
        <dbReference type="ARBA" id="ARBA00023172"/>
    </source>
</evidence>